<evidence type="ECO:0000313" key="2">
    <source>
        <dbReference type="EMBL" id="OGL81575.1"/>
    </source>
</evidence>
<name>A0A1F7UTI3_9BACT</name>
<feature type="active site" description="Proton acceptor" evidence="1">
    <location>
        <position position="48"/>
    </location>
</feature>
<dbReference type="GO" id="GO:0008830">
    <property type="term" value="F:dTDP-4-dehydrorhamnose 3,5-epimerase activity"/>
    <property type="evidence" value="ECO:0007669"/>
    <property type="project" value="InterPro"/>
</dbReference>
<dbReference type="InterPro" id="IPR014710">
    <property type="entry name" value="RmlC-like_jellyroll"/>
</dbReference>
<comment type="caution">
    <text evidence="2">The sequence shown here is derived from an EMBL/GenBank/DDBJ whole genome shotgun (WGS) entry which is preliminary data.</text>
</comment>
<protein>
    <submittedName>
        <fullName evidence="2">Sugar epimerase</fullName>
    </submittedName>
</protein>
<dbReference type="EMBL" id="MGEJ01000004">
    <property type="protein sequence ID" value="OGL81575.1"/>
    <property type="molecule type" value="Genomic_DNA"/>
</dbReference>
<dbReference type="AlphaFoldDB" id="A0A1F7UTI3"/>
<dbReference type="InterPro" id="IPR011051">
    <property type="entry name" value="RmlC_Cupin_sf"/>
</dbReference>
<evidence type="ECO:0000313" key="3">
    <source>
        <dbReference type="Proteomes" id="UP000176897"/>
    </source>
</evidence>
<dbReference type="SUPFAM" id="SSF51182">
    <property type="entry name" value="RmlC-like cupins"/>
    <property type="match status" value="1"/>
</dbReference>
<dbReference type="STRING" id="1802401.A3B21_04110"/>
<gene>
    <name evidence="2" type="ORF">A3B21_04110</name>
</gene>
<accession>A0A1F7UTI3</accession>
<dbReference type="Proteomes" id="UP000176897">
    <property type="component" value="Unassembled WGS sequence"/>
</dbReference>
<feature type="active site" description="Proton donor" evidence="1">
    <location>
        <position position="117"/>
    </location>
</feature>
<dbReference type="Pfam" id="PF00908">
    <property type="entry name" value="dTDP_sugar_isom"/>
    <property type="match status" value="1"/>
</dbReference>
<evidence type="ECO:0000256" key="1">
    <source>
        <dbReference type="PIRSR" id="PIRSR600888-1"/>
    </source>
</evidence>
<dbReference type="InterPro" id="IPR000888">
    <property type="entry name" value="RmlC-like"/>
</dbReference>
<dbReference type="Gene3D" id="2.60.120.10">
    <property type="entry name" value="Jelly Rolls"/>
    <property type="match status" value="1"/>
</dbReference>
<sequence length="146" mass="16878">MEELRLIEGGLVVDDRGQAMFVNDFHFENVKRFYVISNHQVGFIRAWHGHKRAAKYVLVIQGTALIGAVRIDNFEHPSKSTPPSRLVLSAQKPVVLYIPPGYANGAMTLTPDTKIMYFATDTLEETKNDDYRYDARYWDVWKIEER</sequence>
<reference evidence="2 3" key="1">
    <citation type="journal article" date="2016" name="Nat. Commun.">
        <title>Thousands of microbial genomes shed light on interconnected biogeochemical processes in an aquifer system.</title>
        <authorList>
            <person name="Anantharaman K."/>
            <person name="Brown C.T."/>
            <person name="Hug L.A."/>
            <person name="Sharon I."/>
            <person name="Castelle C.J."/>
            <person name="Probst A.J."/>
            <person name="Thomas B.C."/>
            <person name="Singh A."/>
            <person name="Wilkins M.J."/>
            <person name="Karaoz U."/>
            <person name="Brodie E.L."/>
            <person name="Williams K.H."/>
            <person name="Hubbard S.S."/>
            <person name="Banfield J.F."/>
        </authorList>
    </citation>
    <scope>NUCLEOTIDE SEQUENCE [LARGE SCALE GENOMIC DNA]</scope>
</reference>
<proteinExistence type="predicted"/>
<organism evidence="2 3">
    <name type="scientific">Candidatus Uhrbacteria bacterium RIFCSPLOWO2_01_FULL_47_24</name>
    <dbReference type="NCBI Taxonomy" id="1802401"/>
    <lineage>
        <taxon>Bacteria</taxon>
        <taxon>Candidatus Uhriibacteriota</taxon>
    </lineage>
</organism>